<dbReference type="AlphaFoldDB" id="A0A9X1S315"/>
<evidence type="ECO:0000256" key="1">
    <source>
        <dbReference type="ARBA" id="ARBA00004196"/>
    </source>
</evidence>
<dbReference type="PANTHER" id="PTHR30532:SF24">
    <property type="entry name" value="FERRIC ENTEROBACTIN-BINDING PERIPLASMIC PROTEIN FEPB"/>
    <property type="match status" value="1"/>
</dbReference>
<feature type="domain" description="Fe/B12 periplasmic-binding" evidence="6">
    <location>
        <begin position="60"/>
        <end position="329"/>
    </location>
</feature>
<evidence type="ECO:0000313" key="7">
    <source>
        <dbReference type="EMBL" id="MCC2031528.1"/>
    </source>
</evidence>
<comment type="caution">
    <text evidence="7">The sequence shown here is derived from an EMBL/GenBank/DDBJ whole genome shotgun (WGS) entry which is preliminary data.</text>
</comment>
<dbReference type="NCBIfam" id="NF008200">
    <property type="entry name" value="PRK10957.1"/>
    <property type="match status" value="1"/>
</dbReference>
<gene>
    <name evidence="7" type="primary">fepB</name>
    <name evidence="7" type="ORF">KEC57_04945</name>
</gene>
<name>A0A9X1S315_9MICO</name>
<keyword evidence="3" id="KW-0813">Transport</keyword>
<dbReference type="PANTHER" id="PTHR30532">
    <property type="entry name" value="IRON III DICITRATE-BINDING PERIPLASMIC PROTEIN"/>
    <property type="match status" value="1"/>
</dbReference>
<proteinExistence type="inferred from homology"/>
<dbReference type="PROSITE" id="PS50983">
    <property type="entry name" value="FE_B12_PBP"/>
    <property type="match status" value="1"/>
</dbReference>
<dbReference type="GO" id="GO:1901678">
    <property type="term" value="P:iron coordination entity transport"/>
    <property type="evidence" value="ECO:0007669"/>
    <property type="project" value="UniProtKB-ARBA"/>
</dbReference>
<feature type="chain" id="PRO_5040907541" evidence="5">
    <location>
        <begin position="25"/>
        <end position="329"/>
    </location>
</feature>
<dbReference type="GO" id="GO:0030288">
    <property type="term" value="C:outer membrane-bounded periplasmic space"/>
    <property type="evidence" value="ECO:0007669"/>
    <property type="project" value="TreeGrafter"/>
</dbReference>
<comment type="similarity">
    <text evidence="2">Belongs to the bacterial solute-binding protein 8 family.</text>
</comment>
<accession>A0A9X1S315</accession>
<dbReference type="InterPro" id="IPR002491">
    <property type="entry name" value="ABC_transptr_periplasmic_BD"/>
</dbReference>
<evidence type="ECO:0000256" key="2">
    <source>
        <dbReference type="ARBA" id="ARBA00008814"/>
    </source>
</evidence>
<organism evidence="7 8">
    <name type="scientific">Microbacterium allomyrinae</name>
    <dbReference type="NCBI Taxonomy" id="2830666"/>
    <lineage>
        <taxon>Bacteria</taxon>
        <taxon>Bacillati</taxon>
        <taxon>Actinomycetota</taxon>
        <taxon>Actinomycetes</taxon>
        <taxon>Micrococcales</taxon>
        <taxon>Microbacteriaceae</taxon>
        <taxon>Microbacterium</taxon>
    </lineage>
</organism>
<dbReference type="EMBL" id="JAGTTN010000001">
    <property type="protein sequence ID" value="MCC2031528.1"/>
    <property type="molecule type" value="Genomic_DNA"/>
</dbReference>
<dbReference type="Pfam" id="PF01497">
    <property type="entry name" value="Peripla_BP_2"/>
    <property type="match status" value="1"/>
</dbReference>
<reference evidence="7" key="1">
    <citation type="submission" date="2021-04" db="EMBL/GenBank/DDBJ databases">
        <title>Microbacterium tenobrionis sp. nov. and Microbacterium allomyrinae sp. nov., isolated from larvae of Tenobrio molitor and Allomyrina dichotoma, respectively.</title>
        <authorList>
            <person name="Lee S.D."/>
        </authorList>
    </citation>
    <scope>NUCLEOTIDE SEQUENCE</scope>
    <source>
        <strain evidence="7">BWT-G7</strain>
    </source>
</reference>
<keyword evidence="8" id="KW-1185">Reference proteome</keyword>
<comment type="subcellular location">
    <subcellularLocation>
        <location evidence="1">Cell envelope</location>
    </subcellularLocation>
</comment>
<dbReference type="PROSITE" id="PS51257">
    <property type="entry name" value="PROKAR_LIPOPROTEIN"/>
    <property type="match status" value="1"/>
</dbReference>
<dbReference type="SUPFAM" id="SSF53807">
    <property type="entry name" value="Helical backbone' metal receptor"/>
    <property type="match status" value="1"/>
</dbReference>
<evidence type="ECO:0000256" key="5">
    <source>
        <dbReference type="SAM" id="SignalP"/>
    </source>
</evidence>
<evidence type="ECO:0000259" key="6">
    <source>
        <dbReference type="PROSITE" id="PS50983"/>
    </source>
</evidence>
<feature type="signal peptide" evidence="5">
    <location>
        <begin position="1"/>
        <end position="24"/>
    </location>
</feature>
<dbReference type="Gene3D" id="3.40.50.1980">
    <property type="entry name" value="Nitrogenase molybdenum iron protein domain"/>
    <property type="match status" value="2"/>
</dbReference>
<evidence type="ECO:0000256" key="4">
    <source>
        <dbReference type="ARBA" id="ARBA00022729"/>
    </source>
</evidence>
<dbReference type="Proteomes" id="UP001139354">
    <property type="component" value="Unassembled WGS sequence"/>
</dbReference>
<dbReference type="RefSeq" id="WP_229383407.1">
    <property type="nucleotide sequence ID" value="NZ_JAGTTN010000001.1"/>
</dbReference>
<keyword evidence="4 5" id="KW-0732">Signal</keyword>
<protein>
    <submittedName>
        <fullName evidence="7">Fe2+-enterobactin ABC transporter substrate-binding protein</fullName>
    </submittedName>
</protein>
<dbReference type="InterPro" id="IPR051313">
    <property type="entry name" value="Bact_iron-sidero_bind"/>
</dbReference>
<sequence>MTSRSKLALAAAAASLVLAVSGCAASPVPAESTADAASGDWPRTIVHEAGTTEIPAQPENIVSTSLTLTGTLLAIEAPLTATATTTVSDVTDENGFFSQWADVATAAGVEELYPNLEFDEEAVIAAAPDLIVVSSSGADSTADQYEKLSAIAPTIVLNYGDTTWQELAAILGEATGHEDEADAVVADFDARTAEVAAAITVPEGTANAIVWNGTENPTAFAKEGSAHADLLESLGFTIEGAPDELDTSEQARQDFAFLAIENVTTALTGSTVFLVNGGDVAESDLLTTPVLATAPAIVSGQVYPLGPTSFRIDYYSASQIVDYIESTFA</sequence>
<evidence type="ECO:0000313" key="8">
    <source>
        <dbReference type="Proteomes" id="UP001139354"/>
    </source>
</evidence>
<evidence type="ECO:0000256" key="3">
    <source>
        <dbReference type="ARBA" id="ARBA00022448"/>
    </source>
</evidence>
<dbReference type="FunFam" id="3.40.50.1980:FF:000009">
    <property type="entry name" value="Iron-enterobactin transporter periplasmic binding protein"/>
    <property type="match status" value="1"/>
</dbReference>